<evidence type="ECO:0000313" key="2">
    <source>
        <dbReference type="Proteomes" id="UP001642260"/>
    </source>
</evidence>
<keyword evidence="2" id="KW-1185">Reference proteome</keyword>
<reference evidence="1 2" key="1">
    <citation type="submission" date="2022-03" db="EMBL/GenBank/DDBJ databases">
        <authorList>
            <person name="Macdonald S."/>
            <person name="Ahmed S."/>
            <person name="Newling K."/>
        </authorList>
    </citation>
    <scope>NUCLEOTIDE SEQUENCE [LARGE SCALE GENOMIC DNA]</scope>
</reference>
<comment type="caution">
    <text evidence="1">The sequence shown here is derived from an EMBL/GenBank/DDBJ whole genome shotgun (WGS) entry which is preliminary data.</text>
</comment>
<dbReference type="Pfam" id="PF26178">
    <property type="entry name" value="PI-PLC_cat"/>
    <property type="match status" value="1"/>
</dbReference>
<proteinExistence type="predicted"/>
<sequence>MKKALLICGDTLSKMNVTGDPGVKRGSCPNRKESQPLNSKSSYFFLMKYFPTFPVEKDACNEHSAPLAEMVGTCLKLAGNSMPNFLAANFYMRSDGGGVFEVLDIMNGPVIRGCETLAACQPEAAYGSCKNLTLQTRAPDMESTAGTYSGSVQFSRSLAAVSYSQNTIVFLCFSWLPLLVFTMTQPTIPH</sequence>
<gene>
    <name evidence="1" type="ORF">ERUC_LOCUS31513</name>
</gene>
<organism evidence="1 2">
    <name type="scientific">Eruca vesicaria subsp. sativa</name>
    <name type="common">Garden rocket</name>
    <name type="synonym">Eruca sativa</name>
    <dbReference type="NCBI Taxonomy" id="29727"/>
    <lineage>
        <taxon>Eukaryota</taxon>
        <taxon>Viridiplantae</taxon>
        <taxon>Streptophyta</taxon>
        <taxon>Embryophyta</taxon>
        <taxon>Tracheophyta</taxon>
        <taxon>Spermatophyta</taxon>
        <taxon>Magnoliopsida</taxon>
        <taxon>eudicotyledons</taxon>
        <taxon>Gunneridae</taxon>
        <taxon>Pentapetalae</taxon>
        <taxon>rosids</taxon>
        <taxon>malvids</taxon>
        <taxon>Brassicales</taxon>
        <taxon>Brassicaceae</taxon>
        <taxon>Brassiceae</taxon>
        <taxon>Eruca</taxon>
    </lineage>
</organism>
<accession>A0ABC8L919</accession>
<protein>
    <submittedName>
        <fullName evidence="1">Uncharacterized protein</fullName>
    </submittedName>
</protein>
<dbReference type="InterPro" id="IPR051057">
    <property type="entry name" value="PI-PLC_domain"/>
</dbReference>
<dbReference type="EMBL" id="CAKOAT010428487">
    <property type="protein sequence ID" value="CAH8371341.1"/>
    <property type="molecule type" value="Genomic_DNA"/>
</dbReference>
<dbReference type="PANTHER" id="PTHR13593">
    <property type="match status" value="1"/>
</dbReference>
<dbReference type="AlphaFoldDB" id="A0ABC8L919"/>
<name>A0ABC8L919_ERUVS</name>
<dbReference type="PANTHER" id="PTHR13593:SF140">
    <property type="entry name" value="PLC-LIKE PHOSPHODIESTERASE"/>
    <property type="match status" value="1"/>
</dbReference>
<dbReference type="Proteomes" id="UP001642260">
    <property type="component" value="Unassembled WGS sequence"/>
</dbReference>
<evidence type="ECO:0000313" key="1">
    <source>
        <dbReference type="EMBL" id="CAH8371341.1"/>
    </source>
</evidence>